<reference evidence="1" key="1">
    <citation type="submission" date="2022-09" db="EMBL/GenBank/DDBJ databases">
        <title>Intensive care unit water sources are persistently colonized with multi-drug resistant bacteria and are the site of extensive horizontal gene transfer of antibiotic resistance genes.</title>
        <authorList>
            <person name="Diorio-Toth L."/>
        </authorList>
    </citation>
    <scope>NUCLEOTIDE SEQUENCE</scope>
    <source>
        <strain evidence="1">GD03704</strain>
    </source>
</reference>
<proteinExistence type="predicted"/>
<name>A0AA42QDD9_ECTOL</name>
<evidence type="ECO:0000313" key="1">
    <source>
        <dbReference type="EMBL" id="MDH1340529.1"/>
    </source>
</evidence>
<dbReference type="Proteomes" id="UP001161697">
    <property type="component" value="Unassembled WGS sequence"/>
</dbReference>
<dbReference type="RefSeq" id="WP_279534605.1">
    <property type="nucleotide sequence ID" value="NZ_CP104579.1"/>
</dbReference>
<dbReference type="EMBL" id="JAOCJE010000001">
    <property type="protein sequence ID" value="MDH1340529.1"/>
    <property type="molecule type" value="Genomic_DNA"/>
</dbReference>
<organism evidence="1 2">
    <name type="scientific">Ectopseudomonas oleovorans</name>
    <name type="common">Pseudomonas oleovorans</name>
    <dbReference type="NCBI Taxonomy" id="301"/>
    <lineage>
        <taxon>Bacteria</taxon>
        <taxon>Pseudomonadati</taxon>
        <taxon>Pseudomonadota</taxon>
        <taxon>Gammaproteobacteria</taxon>
        <taxon>Pseudomonadales</taxon>
        <taxon>Pseudomonadaceae</taxon>
        <taxon>Ectopseudomonas</taxon>
    </lineage>
</organism>
<comment type="caution">
    <text evidence="1">The sequence shown here is derived from an EMBL/GenBank/DDBJ whole genome shotgun (WGS) entry which is preliminary data.</text>
</comment>
<gene>
    <name evidence="1" type="ORF">N5J11_15105</name>
</gene>
<sequence>MATFPYPYEGNPEDLLDGTVEIPIDDSVPFASSFRQLLEEGTAWAPQTTPQSKLATRLHFAGWSRSQLIEFGLNPKNVENFKRNKGLTGQQAGRPVQGRASAPVRRNFAALQGSELDISAVLANKTKRAPKEMLADALKHKQSIQDTLDKAIKAREDLEVSIRSLRESMELADSIIELIENKISEGHTEE</sequence>
<dbReference type="AlphaFoldDB" id="A0AA42QDD9"/>
<evidence type="ECO:0000313" key="2">
    <source>
        <dbReference type="Proteomes" id="UP001161697"/>
    </source>
</evidence>
<accession>A0AA42QDD9</accession>
<protein>
    <submittedName>
        <fullName evidence="1">Uncharacterized protein</fullName>
    </submittedName>
</protein>